<comment type="subcellular location">
    <subcellularLocation>
        <location evidence="1">Endomembrane system</location>
        <topology evidence="1">Multi-pass membrane protein</topology>
    </subcellularLocation>
    <subcellularLocation>
        <location evidence="7">Golgi apparatus membrane</location>
        <topology evidence="7">Multi-pass membrane protein</topology>
    </subcellularLocation>
</comment>
<dbReference type="GO" id="GO:0005789">
    <property type="term" value="C:endoplasmic reticulum membrane"/>
    <property type="evidence" value="ECO:0007669"/>
    <property type="project" value="TreeGrafter"/>
</dbReference>
<feature type="transmembrane region" description="Helical" evidence="7">
    <location>
        <begin position="181"/>
        <end position="204"/>
    </location>
</feature>
<feature type="chain" id="PRO_5017100094" description="Post-GPI attachment to proteins factor 3" evidence="7">
    <location>
        <begin position="23"/>
        <end position="369"/>
    </location>
</feature>
<keyword evidence="5 7" id="KW-1133">Transmembrane helix</keyword>
<name>A0A388JWB3_CHABU</name>
<dbReference type="STRING" id="69332.A0A388JWB3"/>
<dbReference type="GO" id="GO:0000139">
    <property type="term" value="C:Golgi membrane"/>
    <property type="evidence" value="ECO:0007669"/>
    <property type="project" value="UniProtKB-SubCell"/>
</dbReference>
<dbReference type="Gramene" id="GBG62080">
    <property type="protein sequence ID" value="GBG62080"/>
    <property type="gene ID" value="CBR_g28556"/>
</dbReference>
<gene>
    <name evidence="8" type="ORF">CBR_g28556</name>
</gene>
<keyword evidence="6 7" id="KW-0472">Membrane</keyword>
<dbReference type="OMA" id="DFMIEDC"/>
<dbReference type="EMBL" id="BFEA01000025">
    <property type="protein sequence ID" value="GBG62080.1"/>
    <property type="molecule type" value="Genomic_DNA"/>
</dbReference>
<keyword evidence="3 7" id="KW-0812">Transmembrane</keyword>
<keyword evidence="9" id="KW-1185">Reference proteome</keyword>
<evidence type="ECO:0000256" key="2">
    <source>
        <dbReference type="ARBA" id="ARBA00022502"/>
    </source>
</evidence>
<comment type="caution">
    <text evidence="8">The sequence shown here is derived from an EMBL/GenBank/DDBJ whole genome shotgun (WGS) entry which is preliminary data.</text>
</comment>
<dbReference type="GO" id="GO:0006506">
    <property type="term" value="P:GPI anchor biosynthetic process"/>
    <property type="evidence" value="ECO:0007669"/>
    <property type="project" value="UniProtKB-KW"/>
</dbReference>
<feature type="transmembrane region" description="Helical" evidence="7">
    <location>
        <begin position="246"/>
        <end position="266"/>
    </location>
</feature>
<feature type="transmembrane region" description="Helical" evidence="7">
    <location>
        <begin position="143"/>
        <end position="161"/>
    </location>
</feature>
<evidence type="ECO:0000256" key="1">
    <source>
        <dbReference type="ARBA" id="ARBA00004127"/>
    </source>
</evidence>
<feature type="signal peptide" evidence="7">
    <location>
        <begin position="1"/>
        <end position="22"/>
    </location>
</feature>
<comment type="function">
    <text evidence="7">Involved in the lipid remodeling steps of GPI-anchor maturation.</text>
</comment>
<evidence type="ECO:0000256" key="3">
    <source>
        <dbReference type="ARBA" id="ARBA00022692"/>
    </source>
</evidence>
<evidence type="ECO:0000313" key="8">
    <source>
        <dbReference type="EMBL" id="GBG62080.1"/>
    </source>
</evidence>
<keyword evidence="4 7" id="KW-0732">Signal</keyword>
<feature type="transmembrane region" description="Helical" evidence="7">
    <location>
        <begin position="216"/>
        <end position="234"/>
    </location>
</feature>
<keyword evidence="2 7" id="KW-0337">GPI-anchor biosynthesis</keyword>
<dbReference type="GO" id="GO:0016788">
    <property type="term" value="F:hydrolase activity, acting on ester bonds"/>
    <property type="evidence" value="ECO:0007669"/>
    <property type="project" value="TreeGrafter"/>
</dbReference>
<comment type="similarity">
    <text evidence="7">Belongs to the PGAP3 family.</text>
</comment>
<dbReference type="PANTHER" id="PTHR13148">
    <property type="entry name" value="PER1-RELATED"/>
    <property type="match status" value="1"/>
</dbReference>
<dbReference type="Pfam" id="PF04080">
    <property type="entry name" value="Per1"/>
    <property type="match status" value="1"/>
</dbReference>
<evidence type="ECO:0000256" key="7">
    <source>
        <dbReference type="RuleBase" id="RU365066"/>
    </source>
</evidence>
<keyword evidence="7" id="KW-0333">Golgi apparatus</keyword>
<comment type="caution">
    <text evidence="7">Lacks conserved residue(s) required for the propagation of feature annotation.</text>
</comment>
<protein>
    <recommendedName>
        <fullName evidence="7">Post-GPI attachment to proteins factor 3</fullName>
    </recommendedName>
</protein>
<dbReference type="Proteomes" id="UP000265515">
    <property type="component" value="Unassembled WGS sequence"/>
</dbReference>
<proteinExistence type="inferred from homology"/>
<feature type="transmembrane region" description="Helical" evidence="7">
    <location>
        <begin position="272"/>
        <end position="291"/>
    </location>
</feature>
<dbReference type="AlphaFoldDB" id="A0A388JWB3"/>
<accession>A0A388JWB3</accession>
<evidence type="ECO:0000256" key="4">
    <source>
        <dbReference type="ARBA" id="ARBA00022729"/>
    </source>
</evidence>
<dbReference type="PANTHER" id="PTHR13148:SF0">
    <property type="entry name" value="POST-GPI ATTACHMENT TO PROTEINS FACTOR 3"/>
    <property type="match status" value="1"/>
</dbReference>
<evidence type="ECO:0000256" key="5">
    <source>
        <dbReference type="ARBA" id="ARBA00022989"/>
    </source>
</evidence>
<sequence length="369" mass="41178">MGGGVVVLGVMLCLSCLQLSAASSGDRRLDFRQCVENCEVTGCAVLWPPVEGGRHCIKGCVAEDGENSGTAGTKNGSSAKWRGPTEPWYLPLTQWDCLSECKYQCMVRVETRKKNEAQSHPPYRAEQYFGKWPFVRVLGIEEVASVVFSIFNLLAHAYGLWSFSKLAATLPRSSSPGSPSLYGFIGLWKLFGVISINSWVWSIVFHSRSTTFTERLDYVSAIISVGYNFLIALIRTLNFKQEALRAMISAPVIGFTSTHVLYMLFYDFDYGLNMKVCLVLAILQTTFWPIWAIAVKHPAMGKIFFVDFGMLAALGLEVFDFPPLFGLFDSHSLWHLATVPLVSCWWSFVQDDARWTSKVAALNDAKKPL</sequence>
<reference evidence="8 9" key="1">
    <citation type="journal article" date="2018" name="Cell">
        <title>The Chara Genome: Secondary Complexity and Implications for Plant Terrestrialization.</title>
        <authorList>
            <person name="Nishiyama T."/>
            <person name="Sakayama H."/>
            <person name="Vries J.D."/>
            <person name="Buschmann H."/>
            <person name="Saint-Marcoux D."/>
            <person name="Ullrich K.K."/>
            <person name="Haas F.B."/>
            <person name="Vanderstraeten L."/>
            <person name="Becker D."/>
            <person name="Lang D."/>
            <person name="Vosolsobe S."/>
            <person name="Rombauts S."/>
            <person name="Wilhelmsson P.K.I."/>
            <person name="Janitza P."/>
            <person name="Kern R."/>
            <person name="Heyl A."/>
            <person name="Rumpler F."/>
            <person name="Villalobos L.I.A.C."/>
            <person name="Clay J.M."/>
            <person name="Skokan R."/>
            <person name="Toyoda A."/>
            <person name="Suzuki Y."/>
            <person name="Kagoshima H."/>
            <person name="Schijlen E."/>
            <person name="Tajeshwar N."/>
            <person name="Catarino B."/>
            <person name="Hetherington A.J."/>
            <person name="Saltykova A."/>
            <person name="Bonnot C."/>
            <person name="Breuninger H."/>
            <person name="Symeonidi A."/>
            <person name="Radhakrishnan G.V."/>
            <person name="Van Nieuwerburgh F."/>
            <person name="Deforce D."/>
            <person name="Chang C."/>
            <person name="Karol K.G."/>
            <person name="Hedrich R."/>
            <person name="Ulvskov P."/>
            <person name="Glockner G."/>
            <person name="Delwiche C.F."/>
            <person name="Petrasek J."/>
            <person name="Van de Peer Y."/>
            <person name="Friml J."/>
            <person name="Beilby M."/>
            <person name="Dolan L."/>
            <person name="Kohara Y."/>
            <person name="Sugano S."/>
            <person name="Fujiyama A."/>
            <person name="Delaux P.-M."/>
            <person name="Quint M."/>
            <person name="TheiBen G."/>
            <person name="Hagemann M."/>
            <person name="Harholt J."/>
            <person name="Dunand C."/>
            <person name="Zachgo S."/>
            <person name="Langdale J."/>
            <person name="Maumus F."/>
            <person name="Straeten D.V.D."/>
            <person name="Gould S.B."/>
            <person name="Rensing S.A."/>
        </authorList>
    </citation>
    <scope>NUCLEOTIDE SEQUENCE [LARGE SCALE GENOMIC DNA]</scope>
    <source>
        <strain evidence="8 9">S276</strain>
    </source>
</reference>
<organism evidence="8 9">
    <name type="scientific">Chara braunii</name>
    <name type="common">Braun's stonewort</name>
    <dbReference type="NCBI Taxonomy" id="69332"/>
    <lineage>
        <taxon>Eukaryota</taxon>
        <taxon>Viridiplantae</taxon>
        <taxon>Streptophyta</taxon>
        <taxon>Charophyceae</taxon>
        <taxon>Charales</taxon>
        <taxon>Characeae</taxon>
        <taxon>Chara</taxon>
    </lineage>
</organism>
<evidence type="ECO:0000256" key="6">
    <source>
        <dbReference type="ARBA" id="ARBA00023136"/>
    </source>
</evidence>
<dbReference type="InterPro" id="IPR007217">
    <property type="entry name" value="Per1-like"/>
</dbReference>
<dbReference type="OrthoDB" id="419770at2759"/>
<evidence type="ECO:0000313" key="9">
    <source>
        <dbReference type="Proteomes" id="UP000265515"/>
    </source>
</evidence>